<dbReference type="EMBL" id="JBIHMK010000072">
    <property type="protein sequence ID" value="MFH0250155.1"/>
    <property type="molecule type" value="Genomic_DNA"/>
</dbReference>
<keyword evidence="1" id="KW-0805">Transcription regulation</keyword>
<dbReference type="PANTHER" id="PTHR36511:SF3">
    <property type="entry name" value="ANTITOXIN HIGA-2"/>
    <property type="match status" value="1"/>
</dbReference>
<feature type="region of interest" description="Disordered" evidence="4">
    <location>
        <begin position="42"/>
        <end position="152"/>
    </location>
</feature>
<dbReference type="Pfam" id="PF01381">
    <property type="entry name" value="HTH_3"/>
    <property type="match status" value="1"/>
</dbReference>
<dbReference type="PANTHER" id="PTHR36511">
    <property type="entry name" value="MERR FAMILY BACTERIAL REGULATORY PROTEIN"/>
    <property type="match status" value="1"/>
</dbReference>
<evidence type="ECO:0000256" key="2">
    <source>
        <dbReference type="ARBA" id="ARBA00023125"/>
    </source>
</evidence>
<dbReference type="SMART" id="SM00530">
    <property type="entry name" value="HTH_XRE"/>
    <property type="match status" value="1"/>
</dbReference>
<dbReference type="InterPro" id="IPR052359">
    <property type="entry name" value="HTH-type_reg/antitoxin"/>
</dbReference>
<evidence type="ECO:0000313" key="6">
    <source>
        <dbReference type="EMBL" id="MFH0250155.1"/>
    </source>
</evidence>
<evidence type="ECO:0000256" key="4">
    <source>
        <dbReference type="SAM" id="MobiDB-lite"/>
    </source>
</evidence>
<proteinExistence type="predicted"/>
<gene>
    <name evidence="6" type="primary">tap</name>
    <name evidence="6" type="ORF">ACG5V6_18310</name>
</gene>
<reference evidence="6 7" key="1">
    <citation type="submission" date="2024-10" db="EMBL/GenBank/DDBJ databases">
        <authorList>
            <person name="Cho J.-C."/>
        </authorList>
    </citation>
    <scope>NUCLEOTIDE SEQUENCE [LARGE SCALE GENOMIC DNA]</scope>
    <source>
        <strain evidence="6 7">KCTC29696</strain>
    </source>
</reference>
<keyword evidence="3" id="KW-0804">Transcription</keyword>
<feature type="domain" description="HTH cro/C1-type" evidence="5">
    <location>
        <begin position="29"/>
        <end position="75"/>
    </location>
</feature>
<feature type="compositionally biased region" description="Polar residues" evidence="4">
    <location>
        <begin position="45"/>
        <end position="54"/>
    </location>
</feature>
<evidence type="ECO:0000259" key="5">
    <source>
        <dbReference type="PROSITE" id="PS50943"/>
    </source>
</evidence>
<protein>
    <submittedName>
        <fullName evidence="6">Telomere-associated protein Tap</fullName>
    </submittedName>
</protein>
<evidence type="ECO:0000313" key="7">
    <source>
        <dbReference type="Proteomes" id="UP001607069"/>
    </source>
</evidence>
<sequence>MPTEEELFASVDALLEEEPQLPPPAERARLREAAGITQARLAQAMKSTPQTVKNWENGRAEPRPPRLQAYQRLLEGWAAKYPRAEAASPPSAPAPQEPTAAPEHPAGPESAAAPDTKRPPEPASRSAPPSRPARERPVAPDTAAPAADTSCRHGPLAVLDGDGLAYGAQGIVLECPATTIPELVEWTLAESGLGAPRLHRAGRDSDPLIVLTASAAVALGLPERLEGHEARRTLRLPDDHPVVKQLTKARWKLTKRGFGPWARVYRPASEGRRQCVQLAILSWDALDPRAWPGAADLEPARLADALGLYAARVITPRGSTAVTGLELMTALRPPTRAVRDAGSGAWVSGRNPGSLGTEPVDPAPPEAPTGHPVAQGWEGGFLDEEVYQWVRGVDLLSDAECLLPFAVGLDINTAFLAAAARLAVGLSGPEHVTRPVFDKKVPGCWYVDLSHIDLDPRLPSPFTPTGERPEGPAWYATPTVAYAQELGYEVRPAEAYLRRESGAYLDPWHDRLKAAYLDTLADLGVTRDLTDTAYLAAMERHRHTDPALAMVLTAIKATVKGGIGKLRERPQGRHHRDGERWPALQRPTWRPDIRAAVISRARVNMHRKMLRTAEATGLYPLAVLSDCVVYPSPGDSPLDFLPRTAAGKPLPGSFRLGPSPGLCKVEGVAQLAWAVDLMEQGYNPARHIKDGVDAVLDEGE</sequence>
<feature type="compositionally biased region" description="Low complexity" evidence="4">
    <location>
        <begin position="139"/>
        <end position="149"/>
    </location>
</feature>
<organism evidence="6 7">
    <name type="scientific">Streptomyces chitinivorans</name>
    <dbReference type="NCBI Taxonomy" id="1257027"/>
    <lineage>
        <taxon>Bacteria</taxon>
        <taxon>Bacillati</taxon>
        <taxon>Actinomycetota</taxon>
        <taxon>Actinomycetes</taxon>
        <taxon>Kitasatosporales</taxon>
        <taxon>Streptomycetaceae</taxon>
        <taxon>Streptomyces</taxon>
    </lineage>
</organism>
<comment type="caution">
    <text evidence="6">The sequence shown here is derived from an EMBL/GenBank/DDBJ whole genome shotgun (WGS) entry which is preliminary data.</text>
</comment>
<keyword evidence="2" id="KW-0238">DNA-binding</keyword>
<feature type="region of interest" description="Disordered" evidence="4">
    <location>
        <begin position="340"/>
        <end position="369"/>
    </location>
</feature>
<evidence type="ECO:0000256" key="3">
    <source>
        <dbReference type="ARBA" id="ARBA00023163"/>
    </source>
</evidence>
<evidence type="ECO:0000256" key="1">
    <source>
        <dbReference type="ARBA" id="ARBA00023015"/>
    </source>
</evidence>
<keyword evidence="7" id="KW-1185">Reference proteome</keyword>
<dbReference type="CDD" id="cd00093">
    <property type="entry name" value="HTH_XRE"/>
    <property type="match status" value="1"/>
</dbReference>
<dbReference type="Gene3D" id="1.10.260.40">
    <property type="entry name" value="lambda repressor-like DNA-binding domains"/>
    <property type="match status" value="1"/>
</dbReference>
<dbReference type="NCBIfam" id="NF047542">
    <property type="entry name" value="telomere_Tap"/>
    <property type="match status" value="1"/>
</dbReference>
<dbReference type="PROSITE" id="PS50943">
    <property type="entry name" value="HTH_CROC1"/>
    <property type="match status" value="1"/>
</dbReference>
<dbReference type="SUPFAM" id="SSF47413">
    <property type="entry name" value="lambda repressor-like DNA-binding domains"/>
    <property type="match status" value="1"/>
</dbReference>
<dbReference type="RefSeq" id="WP_279949201.1">
    <property type="nucleotide sequence ID" value="NZ_BAABEN010000011.1"/>
</dbReference>
<accession>A0ABW7HWK4</accession>
<feature type="region of interest" description="Disordered" evidence="4">
    <location>
        <begin position="1"/>
        <end position="25"/>
    </location>
</feature>
<dbReference type="InterPro" id="IPR010982">
    <property type="entry name" value="Lambda_DNA-bd_dom_sf"/>
</dbReference>
<dbReference type="InterPro" id="IPR001387">
    <property type="entry name" value="Cro/C1-type_HTH"/>
</dbReference>
<dbReference type="Proteomes" id="UP001607069">
    <property type="component" value="Unassembled WGS sequence"/>
</dbReference>
<name>A0ABW7HWK4_9ACTN</name>